<comment type="similarity">
    <text evidence="1">Belongs to the tubulin--tyrosine ligase family.</text>
</comment>
<dbReference type="SUPFAM" id="SSF56059">
    <property type="entry name" value="Glutathione synthetase ATP-binding domain-like"/>
    <property type="match status" value="1"/>
</dbReference>
<evidence type="ECO:0000313" key="2">
    <source>
        <dbReference type="Proteomes" id="UP000025227"/>
    </source>
</evidence>
<dbReference type="PANTHER" id="PTHR47113">
    <property type="entry name" value="LD09343P"/>
    <property type="match status" value="1"/>
</dbReference>
<dbReference type="InterPro" id="IPR004344">
    <property type="entry name" value="TTL/TTLL_fam"/>
</dbReference>
<dbReference type="AlphaFoldDB" id="A0A7I5EC14"/>
<organism evidence="2 3">
    <name type="scientific">Haemonchus contortus</name>
    <name type="common">Barber pole worm</name>
    <dbReference type="NCBI Taxonomy" id="6289"/>
    <lineage>
        <taxon>Eukaryota</taxon>
        <taxon>Metazoa</taxon>
        <taxon>Ecdysozoa</taxon>
        <taxon>Nematoda</taxon>
        <taxon>Chromadorea</taxon>
        <taxon>Rhabditida</taxon>
        <taxon>Rhabditina</taxon>
        <taxon>Rhabditomorpha</taxon>
        <taxon>Strongyloidea</taxon>
        <taxon>Trichostrongylidae</taxon>
        <taxon>Haemonchus</taxon>
    </lineage>
</organism>
<name>A0A7I5EC14_HAECO</name>
<reference evidence="3" key="1">
    <citation type="submission" date="2020-12" db="UniProtKB">
        <authorList>
            <consortium name="WormBaseParasite"/>
        </authorList>
    </citation>
    <scope>IDENTIFICATION</scope>
    <source>
        <strain evidence="3">MHco3</strain>
    </source>
</reference>
<dbReference type="InterPro" id="IPR053317">
    <property type="entry name" value="Tubulin_polyglutamylase"/>
</dbReference>
<dbReference type="PROSITE" id="PS51221">
    <property type="entry name" value="TTL"/>
    <property type="match status" value="1"/>
</dbReference>
<dbReference type="GO" id="GO:0019098">
    <property type="term" value="P:reproductive behavior"/>
    <property type="evidence" value="ECO:0007669"/>
    <property type="project" value="UniProtKB-ARBA"/>
</dbReference>
<dbReference type="PANTHER" id="PTHR47113:SF1">
    <property type="entry name" value="LD09343P"/>
    <property type="match status" value="1"/>
</dbReference>
<keyword evidence="2" id="KW-1185">Reference proteome</keyword>
<dbReference type="WBParaSite" id="HCON_00132430-00001">
    <property type="protein sequence ID" value="HCON_00132430-00001"/>
    <property type="gene ID" value="HCON_00132430"/>
</dbReference>
<evidence type="ECO:0000256" key="1">
    <source>
        <dbReference type="ARBA" id="ARBA00006820"/>
    </source>
</evidence>
<dbReference type="Gene3D" id="3.30.470.20">
    <property type="entry name" value="ATP-grasp fold, B domain"/>
    <property type="match status" value="1"/>
</dbReference>
<proteinExistence type="inferred from homology"/>
<dbReference type="Proteomes" id="UP000025227">
    <property type="component" value="Unplaced"/>
</dbReference>
<evidence type="ECO:0000313" key="3">
    <source>
        <dbReference type="WBParaSite" id="HCON_00132430-00001"/>
    </source>
</evidence>
<protein>
    <submittedName>
        <fullName evidence="3">Tubulin polyglutamylase TTLL4</fullName>
    </submittedName>
</protein>
<sequence>LEIPHFKRLLADLSSHWQLLLYAFPKKFQKFMHLLASHSLQSIFSLACIVLLSYNIYEVSQLAERLQYLVIADDKQPNTPTSRQPIAWIEGGGPKSLTTHLRHVVDLFQTLGYNVTSGTVPVEWDVLWTHGYSLMDDRYTDSIRKAKQHQIVNHVAGSGFYTSKVWLATSVPMKGIPQSYKLPKQKKEFLAYANQHPHISWVQKGNAHRDIEVRELKAMNLDKEDSFVQKFISNPLLIDNRFCAEDYLPFDSSKLDKYVVGDDYTPIWEIPSLKHSFTEQKLGWRASLDAYLLSKGMEPTKIWTQIHHIIAEVFRNQQSRMLAAFKSVPSKASFFELSRFDFIVDEDLNVFLMEANMSPNLSSEHFSQNRILYEQVLYNVFSLVGIASTKFQGAHLAMLDEEPSRDFIVPDSEIYVPLTDCIEGSCMECNKPICQLCAQCMSSTMFSTLKQTCLEHVNRRSMKMLQMNYDKQNPPPMEDNLLQIWRTAKCEVNTSWC</sequence>
<dbReference type="Pfam" id="PF03133">
    <property type="entry name" value="TTL"/>
    <property type="match status" value="1"/>
</dbReference>
<dbReference type="OrthoDB" id="202825at2759"/>
<accession>A0A7I5EC14</accession>